<keyword evidence="3" id="KW-1185">Reference proteome</keyword>
<dbReference type="InterPro" id="IPR037069">
    <property type="entry name" value="AcylCoA_DH/ox_N_sf"/>
</dbReference>
<sequence length="402" mass="44023">MQATLPLAFEKVSSPPSFPESIAPSPLLTKLQAIITQELAPLVQRIDQEGLYPREFMQHVGALQGFGQAVSTEFGGTGHGLKSAIQVIEAISAECLCTGFMAWCQIACTWYMQNSDNSYLQTQVLPLVAKGEILGGTGLSNPMKHFADIEKIALNAERKSGGYVLNGLLPWVSNIGSGHPFGIAAKLADRDGYLMAIASDQFDGLTLRQNAHFIALEGSGTFSCHFNDVFIPDEWILAEPCEDYVNRIRPAFILTQVGMGLGLIADCITMIERYQSRLGHVNAFLDDQAEDLAAELAIARRQTYDLADELSQPNVKITPDLLREVIKIRIAGSELSLKAANAAMLHAGARAYLHGSRPARRLREAYFVAIVTPAIKQLKKMLHRLEQGNLQVAGKLLEMPYE</sequence>
<organism evidence="2 3">
    <name type="scientific">Pseudanabaena catenata USMAC16</name>
    <dbReference type="NCBI Taxonomy" id="1855837"/>
    <lineage>
        <taxon>Bacteria</taxon>
        <taxon>Bacillati</taxon>
        <taxon>Cyanobacteriota</taxon>
        <taxon>Cyanophyceae</taxon>
        <taxon>Pseudanabaenales</taxon>
        <taxon>Pseudanabaenaceae</taxon>
        <taxon>Pseudanabaena</taxon>
    </lineage>
</organism>
<evidence type="ECO:0000313" key="3">
    <source>
        <dbReference type="Proteomes" id="UP001152872"/>
    </source>
</evidence>
<dbReference type="SUPFAM" id="SSF56645">
    <property type="entry name" value="Acyl-CoA dehydrogenase NM domain-like"/>
    <property type="match status" value="1"/>
</dbReference>
<evidence type="ECO:0000313" key="2">
    <source>
        <dbReference type="EMBL" id="MDG3493525.1"/>
    </source>
</evidence>
<proteinExistence type="predicted"/>
<feature type="domain" description="Acyl-CoA dehydrogenase/oxidase N-terminal" evidence="1">
    <location>
        <begin position="31"/>
        <end position="132"/>
    </location>
</feature>
<dbReference type="InterPro" id="IPR009100">
    <property type="entry name" value="AcylCoA_DH/oxidase_NM_dom_sf"/>
</dbReference>
<dbReference type="AlphaFoldDB" id="A0A9X4M6P1"/>
<dbReference type="Pfam" id="PF02771">
    <property type="entry name" value="Acyl-CoA_dh_N"/>
    <property type="match status" value="1"/>
</dbReference>
<dbReference type="InterPro" id="IPR046373">
    <property type="entry name" value="Acyl-CoA_Oxase/DH_mid-dom_sf"/>
</dbReference>
<protein>
    <submittedName>
        <fullName evidence="2">Acyl-CoA/acyl-ACP dehydrogenase</fullName>
        <ecNumber evidence="2">1.-.-.-</ecNumber>
    </submittedName>
</protein>
<gene>
    <name evidence="2" type="ORF">FEV09_03040</name>
</gene>
<dbReference type="Gene3D" id="1.20.140.10">
    <property type="entry name" value="Butyryl-CoA Dehydrogenase, subunit A, domain 3"/>
    <property type="match status" value="1"/>
</dbReference>
<dbReference type="PANTHER" id="PTHR43884:SF12">
    <property type="entry name" value="ISOVALERYL-COA DEHYDROGENASE, MITOCHONDRIAL-RELATED"/>
    <property type="match status" value="1"/>
</dbReference>
<dbReference type="Proteomes" id="UP001152872">
    <property type="component" value="Unassembled WGS sequence"/>
</dbReference>
<dbReference type="PANTHER" id="PTHR43884">
    <property type="entry name" value="ACYL-COA DEHYDROGENASE"/>
    <property type="match status" value="1"/>
</dbReference>
<keyword evidence="2" id="KW-0560">Oxidoreductase</keyword>
<reference evidence="2" key="1">
    <citation type="submission" date="2019-05" db="EMBL/GenBank/DDBJ databases">
        <title>Whole genome sequencing of Pseudanabaena catenata USMAC16.</title>
        <authorList>
            <person name="Khan Z."/>
            <person name="Omar W.M."/>
            <person name="Convey P."/>
            <person name="Merican F."/>
            <person name="Najimudin N."/>
        </authorList>
    </citation>
    <scope>NUCLEOTIDE SEQUENCE</scope>
    <source>
        <strain evidence="2">USMAC16</strain>
    </source>
</reference>
<comment type="caution">
    <text evidence="2">The sequence shown here is derived from an EMBL/GenBank/DDBJ whole genome shotgun (WGS) entry which is preliminary data.</text>
</comment>
<dbReference type="GO" id="GO:0003995">
    <property type="term" value="F:acyl-CoA dehydrogenase activity"/>
    <property type="evidence" value="ECO:0007669"/>
    <property type="project" value="TreeGrafter"/>
</dbReference>
<dbReference type="GO" id="GO:0050660">
    <property type="term" value="F:flavin adenine dinucleotide binding"/>
    <property type="evidence" value="ECO:0007669"/>
    <property type="project" value="InterPro"/>
</dbReference>
<evidence type="ECO:0000259" key="1">
    <source>
        <dbReference type="Pfam" id="PF02771"/>
    </source>
</evidence>
<dbReference type="Gene3D" id="2.40.110.10">
    <property type="entry name" value="Butyryl-CoA Dehydrogenase, subunit A, domain 2"/>
    <property type="match status" value="1"/>
</dbReference>
<name>A0A9X4M6P1_9CYAN</name>
<dbReference type="InterPro" id="IPR013786">
    <property type="entry name" value="AcylCoA_DH/ox_N"/>
</dbReference>
<dbReference type="Gene3D" id="1.10.540.10">
    <property type="entry name" value="Acyl-CoA dehydrogenase/oxidase, N-terminal domain"/>
    <property type="match status" value="1"/>
</dbReference>
<dbReference type="RefSeq" id="WP_009625563.1">
    <property type="nucleotide sequence ID" value="NZ_VBTY01000013.1"/>
</dbReference>
<accession>A0A9X4M6P1</accession>
<dbReference type="EC" id="1.-.-.-" evidence="2"/>
<dbReference type="EMBL" id="VBTY01000013">
    <property type="protein sequence ID" value="MDG3493525.1"/>
    <property type="molecule type" value="Genomic_DNA"/>
</dbReference>